<sequence>MKNNSIKNERIFDIHKRIYNFVIRVINLTKALPKNTQNKPLIDQIIRSASSMGANDQEADGSITKKEFVHSYNVVRREGKETLYWLSLIADTNPNFASRMEKLRQECGEIIKIVSTIITKTRKNNQ</sequence>
<dbReference type="InterPro" id="IPR012657">
    <property type="entry name" value="23S_rRNA-intervening_sequence"/>
</dbReference>
<protein>
    <recommendedName>
        <fullName evidence="3">Four helix bundle protein</fullName>
    </recommendedName>
</protein>
<comment type="caution">
    <text evidence="1">The sequence shown here is derived from an EMBL/GenBank/DDBJ whole genome shotgun (WGS) entry which is preliminary data.</text>
</comment>
<dbReference type="NCBIfam" id="TIGR02436">
    <property type="entry name" value="four helix bundle protein"/>
    <property type="match status" value="1"/>
</dbReference>
<dbReference type="Pfam" id="PF05635">
    <property type="entry name" value="23S_rRNA_IVP"/>
    <property type="match status" value="1"/>
</dbReference>
<dbReference type="SUPFAM" id="SSF158446">
    <property type="entry name" value="IVS-encoded protein-like"/>
    <property type="match status" value="1"/>
</dbReference>
<gene>
    <name evidence="1" type="ORF">COU96_01115</name>
</gene>
<accession>A0A2M8L5Q9</accession>
<evidence type="ECO:0008006" key="3">
    <source>
        <dbReference type="Google" id="ProtNLM"/>
    </source>
</evidence>
<dbReference type="EMBL" id="PFEL01000049">
    <property type="protein sequence ID" value="PJE69181.1"/>
    <property type="molecule type" value="Genomic_DNA"/>
</dbReference>
<reference evidence="2" key="1">
    <citation type="submission" date="2017-09" db="EMBL/GenBank/DDBJ databases">
        <title>Depth-based differentiation of microbial function through sediment-hosted aquifers and enrichment of novel symbionts in the deep terrestrial subsurface.</title>
        <authorList>
            <person name="Probst A.J."/>
            <person name="Ladd B."/>
            <person name="Jarett J.K."/>
            <person name="Geller-Mcgrath D.E."/>
            <person name="Sieber C.M.K."/>
            <person name="Emerson J.B."/>
            <person name="Anantharaman K."/>
            <person name="Thomas B.C."/>
            <person name="Malmstrom R."/>
            <person name="Stieglmeier M."/>
            <person name="Klingl A."/>
            <person name="Woyke T."/>
            <person name="Ryan C.M."/>
            <person name="Banfield J.F."/>
        </authorList>
    </citation>
    <scope>NUCLEOTIDE SEQUENCE [LARGE SCALE GENOMIC DNA]</scope>
</reference>
<evidence type="ECO:0000313" key="1">
    <source>
        <dbReference type="EMBL" id="PJE69181.1"/>
    </source>
</evidence>
<dbReference type="Proteomes" id="UP000229500">
    <property type="component" value="Unassembled WGS sequence"/>
</dbReference>
<dbReference type="InterPro" id="IPR036583">
    <property type="entry name" value="23S_rRNA_IVS_sf"/>
</dbReference>
<name>A0A2M8L5Q9_9BACT</name>
<evidence type="ECO:0000313" key="2">
    <source>
        <dbReference type="Proteomes" id="UP000229500"/>
    </source>
</evidence>
<organism evidence="1 2">
    <name type="scientific">Candidatus Shapirobacteria bacterium CG10_big_fil_rev_8_21_14_0_10_38_14</name>
    <dbReference type="NCBI Taxonomy" id="1974483"/>
    <lineage>
        <taxon>Bacteria</taxon>
        <taxon>Candidatus Shapironibacteriota</taxon>
    </lineage>
</organism>
<proteinExistence type="predicted"/>
<dbReference type="PANTHER" id="PTHR38471">
    <property type="entry name" value="FOUR HELIX BUNDLE PROTEIN"/>
    <property type="match status" value="1"/>
</dbReference>
<dbReference type="PANTHER" id="PTHR38471:SF2">
    <property type="entry name" value="FOUR HELIX BUNDLE PROTEIN"/>
    <property type="match status" value="1"/>
</dbReference>
<dbReference type="AlphaFoldDB" id="A0A2M8L5Q9"/>
<dbReference type="PIRSF" id="PIRSF035652">
    <property type="entry name" value="CHP02436"/>
    <property type="match status" value="1"/>
</dbReference>
<dbReference type="Gene3D" id="1.20.1440.60">
    <property type="entry name" value="23S rRNA-intervening sequence"/>
    <property type="match status" value="1"/>
</dbReference>